<evidence type="ECO:0000259" key="2">
    <source>
        <dbReference type="SMART" id="SM00922"/>
    </source>
</evidence>
<feature type="domain" description="Mandelate racemase/muconate lactonizing enzyme C-terminal" evidence="2">
    <location>
        <begin position="146"/>
        <end position="260"/>
    </location>
</feature>
<dbReference type="SFLD" id="SFLDS00001">
    <property type="entry name" value="Enolase"/>
    <property type="match status" value="1"/>
</dbReference>
<dbReference type="GO" id="GO:0016829">
    <property type="term" value="F:lyase activity"/>
    <property type="evidence" value="ECO:0007669"/>
    <property type="project" value="UniProtKB-KW"/>
</dbReference>
<comment type="caution">
    <text evidence="3">The sequence shown here is derived from an EMBL/GenBank/DDBJ whole genome shotgun (WGS) entry which is preliminary data.</text>
</comment>
<keyword evidence="4" id="KW-1185">Reference proteome</keyword>
<keyword evidence="1" id="KW-0456">Lyase</keyword>
<dbReference type="InterPro" id="IPR034593">
    <property type="entry name" value="DgoD-like"/>
</dbReference>
<accession>K6Z9G7</accession>
<dbReference type="InterPro" id="IPR029017">
    <property type="entry name" value="Enolase-like_N"/>
</dbReference>
<dbReference type="EMBL" id="BAEQ01000004">
    <property type="protein sequence ID" value="GAC27017.1"/>
    <property type="molecule type" value="Genomic_DNA"/>
</dbReference>
<organism evidence="3 4">
    <name type="scientific">Brumicola pallidula DSM 14239 = ACAM 615</name>
    <dbReference type="NCBI Taxonomy" id="1121922"/>
    <lineage>
        <taxon>Bacteria</taxon>
        <taxon>Pseudomonadati</taxon>
        <taxon>Pseudomonadota</taxon>
        <taxon>Gammaproteobacteria</taxon>
        <taxon>Alteromonadales</taxon>
        <taxon>Alteromonadaceae</taxon>
        <taxon>Brumicola</taxon>
    </lineage>
</organism>
<dbReference type="SUPFAM" id="SSF54826">
    <property type="entry name" value="Enolase N-terminal domain-like"/>
    <property type="match status" value="1"/>
</dbReference>
<dbReference type="InterPro" id="IPR036849">
    <property type="entry name" value="Enolase-like_C_sf"/>
</dbReference>
<name>K6Z9G7_9ALTE</name>
<dbReference type="PANTHER" id="PTHR48080">
    <property type="entry name" value="D-GALACTONATE DEHYDRATASE-RELATED"/>
    <property type="match status" value="1"/>
</dbReference>
<dbReference type="SFLD" id="SFLDG00179">
    <property type="entry name" value="mandelate_racemase"/>
    <property type="match status" value="1"/>
</dbReference>
<evidence type="ECO:0000313" key="4">
    <source>
        <dbReference type="Proteomes" id="UP000006251"/>
    </source>
</evidence>
<dbReference type="PROSITE" id="PS00908">
    <property type="entry name" value="MR_MLE_1"/>
    <property type="match status" value="1"/>
</dbReference>
<dbReference type="Pfam" id="PF13378">
    <property type="entry name" value="MR_MLE_C"/>
    <property type="match status" value="1"/>
</dbReference>
<proteinExistence type="predicted"/>
<dbReference type="OrthoDB" id="103536at2"/>
<dbReference type="RefSeq" id="WP_006008158.1">
    <property type="nucleotide sequence ID" value="NZ_AUAV01000013.1"/>
</dbReference>
<dbReference type="CDD" id="cd03316">
    <property type="entry name" value="MR_like"/>
    <property type="match status" value="1"/>
</dbReference>
<reference evidence="4" key="1">
    <citation type="journal article" date="2014" name="Environ. Microbiol.">
        <title>Comparative genomics of the marine bacterial genus Glaciecola reveals the high degree of genomic diversity and genomic characteristic for cold adaptation.</title>
        <authorList>
            <person name="Qin Q.L."/>
            <person name="Xie B.B."/>
            <person name="Yu Y."/>
            <person name="Shu Y.L."/>
            <person name="Rong J.C."/>
            <person name="Zhang Y.J."/>
            <person name="Zhao D.L."/>
            <person name="Chen X.L."/>
            <person name="Zhang X.Y."/>
            <person name="Chen B."/>
            <person name="Zhou B.C."/>
            <person name="Zhang Y.Z."/>
        </authorList>
    </citation>
    <scope>NUCLEOTIDE SEQUENCE [LARGE SCALE GENOMIC DNA]</scope>
    <source>
        <strain evidence="4">ACAM 615</strain>
    </source>
</reference>
<dbReference type="Gene3D" id="3.30.390.10">
    <property type="entry name" value="Enolase-like, N-terminal domain"/>
    <property type="match status" value="1"/>
</dbReference>
<dbReference type="InterPro" id="IPR029065">
    <property type="entry name" value="Enolase_C-like"/>
</dbReference>
<dbReference type="PANTHER" id="PTHR48080:SF2">
    <property type="entry name" value="D-GALACTONATE DEHYDRATASE"/>
    <property type="match status" value="1"/>
</dbReference>
<evidence type="ECO:0000256" key="1">
    <source>
        <dbReference type="ARBA" id="ARBA00023239"/>
    </source>
</evidence>
<sequence length="391" mass="43514">MKITHVEIFDIHCPERPSWHPVFIRVHTDEGIHGVGEAGLAYDWGHSAAAAMIKEIVEAVLIGFDPFKTELLWSRMLRESFWGLGGGPVLYAAMSAIDTALWDIKGKALNVPVYQLLGGKTNDNLRTYASQLQFDWSQDCVKMLSPDDYARAAGKAIAEGYDAVKVDPIVYDANGDSSYDRTKLFTPKQMKLFGDRMRAIRKEVGDDVDIIFEAHSLMGCASAIQMGSIVEEVGCMMFEEPVNYLNSAVHKKVSQNVKVPIAGGERLYHRWDVRPYFEDQSIDVLQPDVGLCGGFTEAKKVCDYADVYDIRVQAHVCGGPVATAAALQLEAAIPNFLIHEHHTYAIKSWNRELCIQDYQPVNGKFKVPDLPGIGIELNDDVVKRSPHITVK</sequence>
<dbReference type="Gene3D" id="3.20.20.120">
    <property type="entry name" value="Enolase-like C-terminal domain"/>
    <property type="match status" value="1"/>
</dbReference>
<dbReference type="SUPFAM" id="SSF51604">
    <property type="entry name" value="Enolase C-terminal domain-like"/>
    <property type="match status" value="1"/>
</dbReference>
<dbReference type="Pfam" id="PF02746">
    <property type="entry name" value="MR_MLE_N"/>
    <property type="match status" value="1"/>
</dbReference>
<dbReference type="InterPro" id="IPR013341">
    <property type="entry name" value="Mandelate_racemase_N_dom"/>
</dbReference>
<gene>
    <name evidence="3" type="ORF">GPAL_0136</name>
</gene>
<dbReference type="AlphaFoldDB" id="K6Z9G7"/>
<dbReference type="SMART" id="SM00922">
    <property type="entry name" value="MR_MLE"/>
    <property type="match status" value="1"/>
</dbReference>
<dbReference type="InterPro" id="IPR018110">
    <property type="entry name" value="Mandel_Rmase/mucon_lact_enz_CS"/>
</dbReference>
<dbReference type="Proteomes" id="UP000006251">
    <property type="component" value="Unassembled WGS sequence"/>
</dbReference>
<protein>
    <submittedName>
        <fullName evidence="3">Mandelate racemase/muconate lactonizing enzyme family protein</fullName>
    </submittedName>
</protein>
<evidence type="ECO:0000313" key="3">
    <source>
        <dbReference type="EMBL" id="GAC27017.1"/>
    </source>
</evidence>
<dbReference type="GO" id="GO:0009063">
    <property type="term" value="P:amino acid catabolic process"/>
    <property type="evidence" value="ECO:0007669"/>
    <property type="project" value="InterPro"/>
</dbReference>
<dbReference type="InterPro" id="IPR013342">
    <property type="entry name" value="Mandelate_racemase_C"/>
</dbReference>
<dbReference type="STRING" id="1121922.GCA_000428905_02545"/>